<evidence type="ECO:0000256" key="1">
    <source>
        <dbReference type="SAM" id="MobiDB-lite"/>
    </source>
</evidence>
<dbReference type="EMBL" id="VSRR010044557">
    <property type="protein sequence ID" value="MPC76914.1"/>
    <property type="molecule type" value="Genomic_DNA"/>
</dbReference>
<sequence length="77" mass="8826">MNMRKRVGDDGAMTSTAPLQMQLQEQWSPGTSTSMWQRNGRKEKLKFKDENVCERISFFGSQTFTKATTNVLPQPLQ</sequence>
<organism evidence="2 3">
    <name type="scientific">Portunus trituberculatus</name>
    <name type="common">Swimming crab</name>
    <name type="synonym">Neptunus trituberculatus</name>
    <dbReference type="NCBI Taxonomy" id="210409"/>
    <lineage>
        <taxon>Eukaryota</taxon>
        <taxon>Metazoa</taxon>
        <taxon>Ecdysozoa</taxon>
        <taxon>Arthropoda</taxon>
        <taxon>Crustacea</taxon>
        <taxon>Multicrustacea</taxon>
        <taxon>Malacostraca</taxon>
        <taxon>Eumalacostraca</taxon>
        <taxon>Eucarida</taxon>
        <taxon>Decapoda</taxon>
        <taxon>Pleocyemata</taxon>
        <taxon>Brachyura</taxon>
        <taxon>Eubrachyura</taxon>
        <taxon>Portunoidea</taxon>
        <taxon>Portunidae</taxon>
        <taxon>Portuninae</taxon>
        <taxon>Portunus</taxon>
    </lineage>
</organism>
<proteinExistence type="predicted"/>
<gene>
    <name evidence="2" type="ORF">E2C01_071350</name>
</gene>
<protein>
    <submittedName>
        <fullName evidence="2">Uncharacterized protein</fullName>
    </submittedName>
</protein>
<keyword evidence="3" id="KW-1185">Reference proteome</keyword>
<dbReference type="Proteomes" id="UP000324222">
    <property type="component" value="Unassembled WGS sequence"/>
</dbReference>
<accession>A0A5B7I802</accession>
<evidence type="ECO:0000313" key="2">
    <source>
        <dbReference type="EMBL" id="MPC76914.1"/>
    </source>
</evidence>
<dbReference type="AlphaFoldDB" id="A0A5B7I802"/>
<feature type="region of interest" description="Disordered" evidence="1">
    <location>
        <begin position="1"/>
        <end position="36"/>
    </location>
</feature>
<reference evidence="2 3" key="1">
    <citation type="submission" date="2019-05" db="EMBL/GenBank/DDBJ databases">
        <title>Another draft genome of Portunus trituberculatus and its Hox gene families provides insights of decapod evolution.</title>
        <authorList>
            <person name="Jeong J.-H."/>
            <person name="Song I."/>
            <person name="Kim S."/>
            <person name="Choi T."/>
            <person name="Kim D."/>
            <person name="Ryu S."/>
            <person name="Kim W."/>
        </authorList>
    </citation>
    <scope>NUCLEOTIDE SEQUENCE [LARGE SCALE GENOMIC DNA]</scope>
    <source>
        <tissue evidence="2">Muscle</tissue>
    </source>
</reference>
<name>A0A5B7I802_PORTR</name>
<comment type="caution">
    <text evidence="2">The sequence shown here is derived from an EMBL/GenBank/DDBJ whole genome shotgun (WGS) entry which is preliminary data.</text>
</comment>
<evidence type="ECO:0000313" key="3">
    <source>
        <dbReference type="Proteomes" id="UP000324222"/>
    </source>
</evidence>
<feature type="compositionally biased region" description="Polar residues" evidence="1">
    <location>
        <begin position="13"/>
        <end position="36"/>
    </location>
</feature>